<proteinExistence type="predicted"/>
<protein>
    <recommendedName>
        <fullName evidence="5">Lytic polysaccharide monooxygenase</fullName>
    </recommendedName>
</protein>
<reference evidence="3" key="1">
    <citation type="journal article" date="2020" name="Fungal Divers.">
        <title>Resolving the Mortierellaceae phylogeny through synthesis of multi-gene phylogenetics and phylogenomics.</title>
        <authorList>
            <person name="Vandepol N."/>
            <person name="Liber J."/>
            <person name="Desiro A."/>
            <person name="Na H."/>
            <person name="Kennedy M."/>
            <person name="Barry K."/>
            <person name="Grigoriev I.V."/>
            <person name="Miller A.N."/>
            <person name="O'Donnell K."/>
            <person name="Stajich J.E."/>
            <person name="Bonito G."/>
        </authorList>
    </citation>
    <scope>NUCLEOTIDE SEQUENCE</scope>
    <source>
        <strain evidence="3">REB-010B</strain>
    </source>
</reference>
<feature type="compositionally biased region" description="Low complexity" evidence="1">
    <location>
        <begin position="228"/>
        <end position="286"/>
    </location>
</feature>
<evidence type="ECO:0000256" key="2">
    <source>
        <dbReference type="SAM" id="SignalP"/>
    </source>
</evidence>
<keyword evidence="2" id="KW-0732">Signal</keyword>
<dbReference type="PANTHER" id="PTHR36182:SF1">
    <property type="entry name" value="PROTEIN, PUTATIVE (AFU_ORTHOLOGUE AFUA_6G10930)-RELATED"/>
    <property type="match status" value="1"/>
</dbReference>
<sequence>MIFKNTILASAALLCLSAMTAEAHVGLKTPCGRYQPAAGCPAPPSGQAIDYDINSPIGTHDSKTFPICKHTVPYATRTKYAAGQTINTDYSVGAPHGGGHCQWALSYDDGKTWVVIKTMIRSCLATATGGAPYNVPVQIPANAPSGKATFMWLWNNAIGNRELYSNCADIEITGGPASGSLTGPEPLFANYGTDSLLIPEFPLASQPDKSEAFAARKTVTITVGKGGAAPPKTTTTVKHTTTKAAPKPTTTVKHTTTKPKPTTTAKHTSTKKANATKTAAAAPTKSSKPKPTHKHHHREHHRRH</sequence>
<organism evidence="3 4">
    <name type="scientific">Dissophora globulifera</name>
    <dbReference type="NCBI Taxonomy" id="979702"/>
    <lineage>
        <taxon>Eukaryota</taxon>
        <taxon>Fungi</taxon>
        <taxon>Fungi incertae sedis</taxon>
        <taxon>Mucoromycota</taxon>
        <taxon>Mortierellomycotina</taxon>
        <taxon>Mortierellomycetes</taxon>
        <taxon>Mortierellales</taxon>
        <taxon>Mortierellaceae</taxon>
        <taxon>Dissophora</taxon>
    </lineage>
</organism>
<feature type="chain" id="PRO_5040387592" description="Lytic polysaccharide monooxygenase" evidence="2">
    <location>
        <begin position="24"/>
        <end position="304"/>
    </location>
</feature>
<dbReference type="OrthoDB" id="2342176at2759"/>
<feature type="compositionally biased region" description="Basic residues" evidence="1">
    <location>
        <begin position="287"/>
        <end position="304"/>
    </location>
</feature>
<accession>A0A9P6UKF5</accession>
<feature type="signal peptide" evidence="2">
    <location>
        <begin position="1"/>
        <end position="23"/>
    </location>
</feature>
<dbReference type="Proteomes" id="UP000738325">
    <property type="component" value="Unassembled WGS sequence"/>
</dbReference>
<dbReference type="EMBL" id="JAAAIP010001339">
    <property type="protein sequence ID" value="KAG0307761.1"/>
    <property type="molecule type" value="Genomic_DNA"/>
</dbReference>
<evidence type="ECO:0000313" key="4">
    <source>
        <dbReference type="Proteomes" id="UP000738325"/>
    </source>
</evidence>
<evidence type="ECO:0008006" key="5">
    <source>
        <dbReference type="Google" id="ProtNLM"/>
    </source>
</evidence>
<evidence type="ECO:0000256" key="1">
    <source>
        <dbReference type="SAM" id="MobiDB-lite"/>
    </source>
</evidence>
<keyword evidence="4" id="KW-1185">Reference proteome</keyword>
<comment type="caution">
    <text evidence="3">The sequence shown here is derived from an EMBL/GenBank/DDBJ whole genome shotgun (WGS) entry which is preliminary data.</text>
</comment>
<evidence type="ECO:0000313" key="3">
    <source>
        <dbReference type="EMBL" id="KAG0307761.1"/>
    </source>
</evidence>
<dbReference type="AlphaFoldDB" id="A0A9P6UKF5"/>
<dbReference type="Gene3D" id="2.70.50.70">
    <property type="match status" value="1"/>
</dbReference>
<gene>
    <name evidence="3" type="ORF">BGZ99_001361</name>
</gene>
<feature type="region of interest" description="Disordered" evidence="1">
    <location>
        <begin position="224"/>
        <end position="304"/>
    </location>
</feature>
<name>A0A9P6UKF5_9FUNG</name>
<dbReference type="PANTHER" id="PTHR36182">
    <property type="entry name" value="PROTEIN, PUTATIVE (AFU_ORTHOLOGUE AFUA_6G10930)-RELATED"/>
    <property type="match status" value="1"/>
</dbReference>